<keyword evidence="6" id="KW-1185">Reference proteome</keyword>
<dbReference type="InterPro" id="IPR011053">
    <property type="entry name" value="Single_hybrid_motif"/>
</dbReference>
<dbReference type="RefSeq" id="WP_158425125.1">
    <property type="nucleotide sequence ID" value="NZ_JAOQJQ010000003.1"/>
</dbReference>
<dbReference type="PANTHER" id="PTHR43178">
    <property type="entry name" value="DIHYDROLIPOAMIDE ACETYLTRANSFERASE COMPONENT OF PYRUVATE DEHYDROGENASE COMPLEX"/>
    <property type="match status" value="1"/>
</dbReference>
<dbReference type="CDD" id="cd06849">
    <property type="entry name" value="lipoyl_domain"/>
    <property type="match status" value="1"/>
</dbReference>
<sequence length="83" mass="9178">MAKVEINMPRFGAQMKEGKILNWMVSVGDHVEEDDGLLEVKAEKMDAEVESLYTGTVIEIIAKEGEVYPVGAVLGYMDAEDED</sequence>
<dbReference type="PANTHER" id="PTHR43178:SF5">
    <property type="entry name" value="LIPOAMIDE ACYLTRANSFERASE COMPONENT OF BRANCHED-CHAIN ALPHA-KETO ACID DEHYDROGENASE COMPLEX, MITOCHONDRIAL"/>
    <property type="match status" value="1"/>
</dbReference>
<protein>
    <recommendedName>
        <fullName evidence="4">Lipoyl-binding domain-containing protein</fullName>
    </recommendedName>
</protein>
<feature type="domain" description="Lipoyl-binding" evidence="4">
    <location>
        <begin position="3"/>
        <end position="78"/>
    </location>
</feature>
<gene>
    <name evidence="5" type="ORF">OCV88_08745</name>
</gene>
<dbReference type="InterPro" id="IPR050743">
    <property type="entry name" value="2-oxoacid_DH_E2_comp"/>
</dbReference>
<evidence type="ECO:0000313" key="5">
    <source>
        <dbReference type="EMBL" id="MCU6762419.1"/>
    </source>
</evidence>
<dbReference type="EMBL" id="JAOQJQ010000003">
    <property type="protein sequence ID" value="MCU6762419.1"/>
    <property type="molecule type" value="Genomic_DNA"/>
</dbReference>
<keyword evidence="2" id="KW-0808">Transferase</keyword>
<name>A0ABT2TLL4_9FIRM</name>
<evidence type="ECO:0000259" key="4">
    <source>
        <dbReference type="PROSITE" id="PS50968"/>
    </source>
</evidence>
<comment type="caution">
    <text evidence="5">The sequence shown here is derived from an EMBL/GenBank/DDBJ whole genome shotgun (WGS) entry which is preliminary data.</text>
</comment>
<dbReference type="Pfam" id="PF00364">
    <property type="entry name" value="Biotin_lipoyl"/>
    <property type="match status" value="1"/>
</dbReference>
<keyword evidence="3" id="KW-0012">Acyltransferase</keyword>
<evidence type="ECO:0000256" key="3">
    <source>
        <dbReference type="ARBA" id="ARBA00023315"/>
    </source>
</evidence>
<dbReference type="Proteomes" id="UP001652442">
    <property type="component" value="Unassembled WGS sequence"/>
</dbReference>
<dbReference type="PROSITE" id="PS50968">
    <property type="entry name" value="BIOTINYL_LIPOYL"/>
    <property type="match status" value="1"/>
</dbReference>
<evidence type="ECO:0000256" key="2">
    <source>
        <dbReference type="ARBA" id="ARBA00022679"/>
    </source>
</evidence>
<organism evidence="5 6">
    <name type="scientific">Brotonthovivens ammoniilytica</name>
    <dbReference type="NCBI Taxonomy" id="2981725"/>
    <lineage>
        <taxon>Bacteria</taxon>
        <taxon>Bacillati</taxon>
        <taxon>Bacillota</taxon>
        <taxon>Clostridia</taxon>
        <taxon>Lachnospirales</taxon>
        <taxon>Lachnospiraceae</taxon>
        <taxon>Brotonthovivens</taxon>
    </lineage>
</organism>
<reference evidence="5 6" key="1">
    <citation type="journal article" date="2021" name="ISME Commun">
        <title>Automated analysis of genomic sequences facilitates high-throughput and comprehensive description of bacteria.</title>
        <authorList>
            <person name="Hitch T.C.A."/>
        </authorList>
    </citation>
    <scope>NUCLEOTIDE SEQUENCE [LARGE SCALE GENOMIC DNA]</scope>
    <source>
        <strain evidence="5 6">Sanger_109</strain>
    </source>
</reference>
<evidence type="ECO:0000313" key="6">
    <source>
        <dbReference type="Proteomes" id="UP001652442"/>
    </source>
</evidence>
<dbReference type="InterPro" id="IPR000089">
    <property type="entry name" value="Biotin_lipoyl"/>
</dbReference>
<accession>A0ABT2TLL4</accession>
<evidence type="ECO:0000256" key="1">
    <source>
        <dbReference type="ARBA" id="ARBA00001938"/>
    </source>
</evidence>
<dbReference type="SUPFAM" id="SSF51230">
    <property type="entry name" value="Single hybrid motif"/>
    <property type="match status" value="1"/>
</dbReference>
<proteinExistence type="predicted"/>
<dbReference type="Gene3D" id="2.40.50.100">
    <property type="match status" value="1"/>
</dbReference>
<comment type="cofactor">
    <cofactor evidence="1">
        <name>(R)-lipoate</name>
        <dbReference type="ChEBI" id="CHEBI:83088"/>
    </cofactor>
</comment>